<dbReference type="Gene3D" id="3.40.50.300">
    <property type="entry name" value="P-loop containing nucleotide triphosphate hydrolases"/>
    <property type="match status" value="1"/>
</dbReference>
<keyword evidence="2" id="KW-1185">Reference proteome</keyword>
<dbReference type="AlphaFoldDB" id="A0A246JWM3"/>
<sequence length="406" mass="46325">MVSTSPCGEMPVSPPATRRRIRLINAALERAWAKGAAQRPRLDPAAILAAAQRRTGTRRDRLPRDWYDRLTLLTEDLELCAHLTPLGRTIAFGQLVSASANMLGMLALWKRHPEIDRERIERPIIVVGQMRSGTTRMQRLLACDDRFRYTRFYESWNPLPRIAANRYFDDRKWRTRAALLAANFLNPDFRTMHPTGALAADEEIGFFNMLMTPAAFEAQWRLPNFVRHCEAMNSDAVYRHFKHMLKTVSWLRQSLDQGPFILKVPQFGEDLDALLTAFPDARIVHVTRDEDAVLASSASLVFSQMAMQSDCVDPTAIGQEWSRKLRLRQDRTAKSLARTAVPRIEIAYSDVERDWRGAMTSLYAMLAMPLTARAERRMEAYLRASRSAGLHARRHHPSHFGLAANT</sequence>
<comment type="caution">
    <text evidence="1">The sequence shown here is derived from an EMBL/GenBank/DDBJ whole genome shotgun (WGS) entry which is preliminary data.</text>
</comment>
<dbReference type="Proteomes" id="UP000197361">
    <property type="component" value="Unassembled WGS sequence"/>
</dbReference>
<evidence type="ECO:0000313" key="2">
    <source>
        <dbReference type="Proteomes" id="UP000197361"/>
    </source>
</evidence>
<evidence type="ECO:0000313" key="1">
    <source>
        <dbReference type="EMBL" id="OWQ96962.1"/>
    </source>
</evidence>
<protein>
    <recommendedName>
        <fullName evidence="3">Sulfotransferase</fullName>
    </recommendedName>
</protein>
<organism evidence="1 2">
    <name type="scientific">Sphingopyxis bauzanensis</name>
    <dbReference type="NCBI Taxonomy" id="651663"/>
    <lineage>
        <taxon>Bacteria</taxon>
        <taxon>Pseudomonadati</taxon>
        <taxon>Pseudomonadota</taxon>
        <taxon>Alphaproteobacteria</taxon>
        <taxon>Sphingomonadales</taxon>
        <taxon>Sphingomonadaceae</taxon>
        <taxon>Sphingopyxis</taxon>
    </lineage>
</organism>
<dbReference type="PANTHER" id="PTHR36451">
    <property type="entry name" value="PAPS-DEPENDENT SULFOTRANSFERASE STF3"/>
    <property type="match status" value="1"/>
</dbReference>
<dbReference type="EMBL" id="NISK01000002">
    <property type="protein sequence ID" value="OWQ96962.1"/>
    <property type="molecule type" value="Genomic_DNA"/>
</dbReference>
<dbReference type="InterPro" id="IPR027417">
    <property type="entry name" value="P-loop_NTPase"/>
</dbReference>
<dbReference type="InterPro" id="IPR052736">
    <property type="entry name" value="Stf3_sulfotransferase"/>
</dbReference>
<evidence type="ECO:0008006" key="3">
    <source>
        <dbReference type="Google" id="ProtNLM"/>
    </source>
</evidence>
<accession>A0A246JWM3</accession>
<gene>
    <name evidence="1" type="ORF">CDQ92_07630</name>
</gene>
<dbReference type="Pfam" id="PF13469">
    <property type="entry name" value="Sulfotransfer_3"/>
    <property type="match status" value="1"/>
</dbReference>
<dbReference type="PANTHER" id="PTHR36451:SF1">
    <property type="entry name" value="OMEGA-HYDROXY-BETA-DIHYDROMENAQUINONE-9 SULFOTRANSFERASE STF3"/>
    <property type="match status" value="1"/>
</dbReference>
<name>A0A246JWM3_9SPHN</name>
<proteinExistence type="predicted"/>
<reference evidence="1 2" key="1">
    <citation type="journal article" date="2010" name="Int. J. Syst. Evol. Microbiol.">
        <title>Sphingopyxis bauzanensis sp. nov., a psychrophilic bacterium isolated from soil.</title>
        <authorList>
            <person name="Zhang D.C."/>
            <person name="Liu H.C."/>
            <person name="Xin Y.H."/>
            <person name="Zhou Y.G."/>
            <person name="Schinner F."/>
            <person name="Margesin R."/>
        </authorList>
    </citation>
    <scope>NUCLEOTIDE SEQUENCE [LARGE SCALE GENOMIC DNA]</scope>
    <source>
        <strain evidence="1 2">DSM 22271</strain>
    </source>
</reference>
<dbReference type="SUPFAM" id="SSF52540">
    <property type="entry name" value="P-loop containing nucleoside triphosphate hydrolases"/>
    <property type="match status" value="1"/>
</dbReference>